<feature type="domain" description="Thiazolinyl imine reductase-like C-terminal" evidence="3">
    <location>
        <begin position="147"/>
        <end position="244"/>
    </location>
</feature>
<dbReference type="CDD" id="cd02440">
    <property type="entry name" value="AdoMet_MTases"/>
    <property type="match status" value="1"/>
</dbReference>
<dbReference type="InterPro" id="IPR010091">
    <property type="entry name" value="Thiazolinyl_imide_reductase"/>
</dbReference>
<dbReference type="InterPro" id="IPR048655">
    <property type="entry name" value="Irp3-like_C"/>
</dbReference>
<dbReference type="Pfam" id="PF21390">
    <property type="entry name" value="Irp3-like_C"/>
    <property type="match status" value="1"/>
</dbReference>
<feature type="domain" description="Methyltransferase type 12" evidence="2">
    <location>
        <begin position="566"/>
        <end position="670"/>
    </location>
</feature>
<evidence type="ECO:0000313" key="4">
    <source>
        <dbReference type="EMBL" id="MFC7153749.1"/>
    </source>
</evidence>
<dbReference type="SUPFAM" id="SSF51735">
    <property type="entry name" value="NAD(P)-binding Rossmann-fold domains"/>
    <property type="match status" value="1"/>
</dbReference>
<dbReference type="Gene3D" id="3.40.50.720">
    <property type="entry name" value="NAD(P)-binding Rossmann-like Domain"/>
    <property type="match status" value="1"/>
</dbReference>
<dbReference type="PANTHER" id="PTHR43377:SF1">
    <property type="entry name" value="BILIVERDIN REDUCTASE A"/>
    <property type="match status" value="1"/>
</dbReference>
<dbReference type="Pfam" id="PF01408">
    <property type="entry name" value="GFO_IDH_MocA"/>
    <property type="match status" value="1"/>
</dbReference>
<dbReference type="Proteomes" id="UP001596378">
    <property type="component" value="Unassembled WGS sequence"/>
</dbReference>
<reference evidence="5" key="1">
    <citation type="journal article" date="2019" name="Int. J. Syst. Evol. Microbiol.">
        <title>The Global Catalogue of Microorganisms (GCM) 10K type strain sequencing project: providing services to taxonomists for standard genome sequencing and annotation.</title>
        <authorList>
            <consortium name="The Broad Institute Genomics Platform"/>
            <consortium name="The Broad Institute Genome Sequencing Center for Infectious Disease"/>
            <person name="Wu L."/>
            <person name="Ma J."/>
        </authorList>
    </citation>
    <scope>NUCLEOTIDE SEQUENCE [LARGE SCALE GENOMIC DNA]</scope>
    <source>
        <strain evidence="5">KCTC 12907</strain>
    </source>
</reference>
<comment type="caution">
    <text evidence="4">The sequence shown here is derived from an EMBL/GenBank/DDBJ whole genome shotgun (WGS) entry which is preliminary data.</text>
</comment>
<dbReference type="PANTHER" id="PTHR43377">
    <property type="entry name" value="BILIVERDIN REDUCTASE A"/>
    <property type="match status" value="1"/>
</dbReference>
<dbReference type="InterPro" id="IPR013217">
    <property type="entry name" value="Methyltransf_12"/>
</dbReference>
<keyword evidence="5" id="KW-1185">Reference proteome</keyword>
<dbReference type="InterPro" id="IPR051450">
    <property type="entry name" value="Gfo/Idh/MocA_Oxidoreductases"/>
</dbReference>
<accession>A0ABW2FP61</accession>
<dbReference type="InterPro" id="IPR029063">
    <property type="entry name" value="SAM-dependent_MTases_sf"/>
</dbReference>
<organism evidence="4 5">
    <name type="scientific">Cohnella cellulosilytica</name>
    <dbReference type="NCBI Taxonomy" id="986710"/>
    <lineage>
        <taxon>Bacteria</taxon>
        <taxon>Bacillati</taxon>
        <taxon>Bacillota</taxon>
        <taxon>Bacilli</taxon>
        <taxon>Bacillales</taxon>
        <taxon>Paenibacillaceae</taxon>
        <taxon>Cohnella</taxon>
    </lineage>
</organism>
<protein>
    <submittedName>
        <fullName evidence="4">Gfo/Idh/MocA family oxidoreductase</fullName>
    </submittedName>
</protein>
<dbReference type="Pfam" id="PF08242">
    <property type="entry name" value="Methyltransf_12"/>
    <property type="match status" value="1"/>
</dbReference>
<dbReference type="RefSeq" id="WP_378052022.1">
    <property type="nucleotide sequence ID" value="NZ_JBHMDN010000041.1"/>
</dbReference>
<evidence type="ECO:0000259" key="3">
    <source>
        <dbReference type="Pfam" id="PF21390"/>
    </source>
</evidence>
<evidence type="ECO:0000259" key="2">
    <source>
        <dbReference type="Pfam" id="PF08242"/>
    </source>
</evidence>
<evidence type="ECO:0000259" key="1">
    <source>
        <dbReference type="Pfam" id="PF01408"/>
    </source>
</evidence>
<dbReference type="Gene3D" id="3.30.360.10">
    <property type="entry name" value="Dihydrodipicolinate Reductase, domain 2"/>
    <property type="match status" value="1"/>
</dbReference>
<dbReference type="InterPro" id="IPR000683">
    <property type="entry name" value="Gfo/Idh/MocA-like_OxRdtase_N"/>
</dbReference>
<dbReference type="EMBL" id="JBHTAI010000042">
    <property type="protein sequence ID" value="MFC7153749.1"/>
    <property type="molecule type" value="Genomic_DNA"/>
</dbReference>
<name>A0ABW2FP61_9BACL</name>
<feature type="domain" description="Gfo/Idh/MocA-like oxidoreductase N-terminal" evidence="1">
    <location>
        <begin position="7"/>
        <end position="122"/>
    </location>
</feature>
<dbReference type="NCBIfam" id="TIGR01761">
    <property type="entry name" value="thiaz-red"/>
    <property type="match status" value="1"/>
</dbReference>
<sequence>MTHKKWRVIVCGSTFGQFYLEALALLPDRYELAGLLARGSDRSRRCAAYYGVPLYTGIEQLPDDIDAACVVLRSGVMGGQGTELSLALLERGIHVMQEQPIHHKDLALCLRAARRRGAVFRTGDLYVHLPAVRRFIAAARTALQRQEPLYIDAAFASQVSYPMVHILAQALPSIRPWSTAAAGPQEGPFRVLTGKIGQVPAVLRVHNEVDPEDPDNYLHLLHQAAIGFAGGSLSLTDTHGPVVWRPRLHVPDASYTLGELSGAAPDYMREHSTETLGSGNTFSYGDLLAKLWPQAIARDLTELGDAITDRSEAERRAAQELLCASQWHELTAAIGYPTLRPGLGHQPLPIHLLRASASAVPDEIGPGQAGEEQELASCTAPADIELRGIGSEQVGDFIEKLHTAVFGSMLNAMQAQGTLTDSQRTYGIAEILSAANVSPRHHSVIMRWLGLLAERGYIKRREGGFSGTEIVLEGELDERWQAVRAAWDGKLGSPLTMDYLIENARRLPQLMSGEQQAALLLFPEGKMDYADALYRETVTARYLNQSVAEAVARIAALRKRSALRLVEIGAGTGATTDAIVARWQAAPEPFPLNYLFTDVSSYFLTAAQSRYSRYPWMRYELADIDIRLEDQGIEASGADVVVAAGVLNNAQDTDRTVRGILELLVPDGWLLLTEPVGEFPEILISQAFMMTPPQDDRARSQTTFMSASQWQDVFRRAGAAEVLTFPADDHPLAPLGQKLFAVRKGTYA</sequence>
<dbReference type="SUPFAM" id="SSF53335">
    <property type="entry name" value="S-adenosyl-L-methionine-dependent methyltransferases"/>
    <property type="match status" value="1"/>
</dbReference>
<evidence type="ECO:0000313" key="5">
    <source>
        <dbReference type="Proteomes" id="UP001596378"/>
    </source>
</evidence>
<proteinExistence type="predicted"/>
<dbReference type="InterPro" id="IPR036291">
    <property type="entry name" value="NAD(P)-bd_dom_sf"/>
</dbReference>
<dbReference type="Gene3D" id="3.40.50.150">
    <property type="entry name" value="Vaccinia Virus protein VP39"/>
    <property type="match status" value="1"/>
</dbReference>
<gene>
    <name evidence="4" type="ORF">ACFQMJ_34925</name>
</gene>